<gene>
    <name evidence="6" type="ORF">JCM19294_1523</name>
</gene>
<dbReference type="GO" id="GO:0046983">
    <property type="term" value="F:protein dimerization activity"/>
    <property type="evidence" value="ECO:0007669"/>
    <property type="project" value="InterPro"/>
</dbReference>
<dbReference type="GO" id="GO:0000155">
    <property type="term" value="F:phosphorelay sensor kinase activity"/>
    <property type="evidence" value="ECO:0007669"/>
    <property type="project" value="InterPro"/>
</dbReference>
<dbReference type="eggNOG" id="COG4585">
    <property type="taxonomic scope" value="Bacteria"/>
</dbReference>
<keyword evidence="1" id="KW-0808">Transferase</keyword>
<evidence type="ECO:0000259" key="5">
    <source>
        <dbReference type="PROSITE" id="PS50109"/>
    </source>
</evidence>
<dbReference type="eggNOG" id="COG0457">
    <property type="taxonomic scope" value="Bacteria"/>
</dbReference>
<protein>
    <submittedName>
        <fullName evidence="6">Sensory box histidine kinase</fullName>
    </submittedName>
</protein>
<dbReference type="Gene3D" id="1.20.5.1930">
    <property type="match status" value="1"/>
</dbReference>
<dbReference type="STRING" id="319236.BST91_01320"/>
<dbReference type="Pfam" id="PF02518">
    <property type="entry name" value="HATPase_c"/>
    <property type="match status" value="1"/>
</dbReference>
<dbReference type="RefSeq" id="WP_052510411.1">
    <property type="nucleotide sequence ID" value="NZ_BBML01000008.1"/>
</dbReference>
<keyword evidence="3" id="KW-0902">Two-component regulatory system</keyword>
<dbReference type="SUPFAM" id="SSF55874">
    <property type="entry name" value="ATPase domain of HSP90 chaperone/DNA topoisomerase II/histidine kinase"/>
    <property type="match status" value="1"/>
</dbReference>
<dbReference type="GO" id="GO:0016020">
    <property type="term" value="C:membrane"/>
    <property type="evidence" value="ECO:0007669"/>
    <property type="project" value="InterPro"/>
</dbReference>
<dbReference type="InterPro" id="IPR036890">
    <property type="entry name" value="HATPase_C_sf"/>
</dbReference>
<evidence type="ECO:0000256" key="1">
    <source>
        <dbReference type="ARBA" id="ARBA00022679"/>
    </source>
</evidence>
<organism evidence="6 7">
    <name type="scientific">Nonlabens tegetincola</name>
    <dbReference type="NCBI Taxonomy" id="323273"/>
    <lineage>
        <taxon>Bacteria</taxon>
        <taxon>Pseudomonadati</taxon>
        <taxon>Bacteroidota</taxon>
        <taxon>Flavobacteriia</taxon>
        <taxon>Flavobacteriales</taxon>
        <taxon>Flavobacteriaceae</taxon>
        <taxon>Nonlabens</taxon>
    </lineage>
</organism>
<proteinExistence type="predicted"/>
<evidence type="ECO:0000256" key="4">
    <source>
        <dbReference type="SAM" id="Phobius"/>
    </source>
</evidence>
<dbReference type="SMART" id="SM00387">
    <property type="entry name" value="HATPase_c"/>
    <property type="match status" value="1"/>
</dbReference>
<keyword evidence="4" id="KW-0812">Transmembrane</keyword>
<keyword evidence="2 6" id="KW-0418">Kinase</keyword>
<name>A0A090QR06_9FLAO</name>
<evidence type="ECO:0000313" key="6">
    <source>
        <dbReference type="EMBL" id="GAK97901.1"/>
    </source>
</evidence>
<dbReference type="InterPro" id="IPR050482">
    <property type="entry name" value="Sensor_HK_TwoCompSys"/>
</dbReference>
<evidence type="ECO:0000256" key="3">
    <source>
        <dbReference type="ARBA" id="ARBA00023012"/>
    </source>
</evidence>
<dbReference type="InterPro" id="IPR005467">
    <property type="entry name" value="His_kinase_dom"/>
</dbReference>
<sequence length="435" mass="49539">MRYYTYKAIDAKIKSGDKRGLAIAYQNLAIDYRRKNVLDSALHYSIKADEMYKASGFKRLSSNNLQVLAELYFLDKQYKKGLATINESIALQDSADYKNTAEAYKIKARIEAGLKDYRASARSYAQVLQARDSFDYERRSDQAQDYFEKYKTAEKEQEITLQRAVIAENQLKIQKQNQMLYLSIAALFILGLIGFVIYRQQQLKNHQLKKEKELELALAKIETQNKLQTQRLRISRDLHDNIGSQLTYIISTIDNLAYALKNTQPIIQDKLSGLGTFTRSTIAELRDTIWAMNLNDISLDKINERIHAVVVNFNSLEEHEPVITTQLVNDTSVTFTSEMGMHVFRIIQEALNNAVKYAHTAIEIHSVIEQDQLIFTIKDHGPGFQVETVSSGNGISNMKHRASKIGATFTIDTQVETGTVITLRIPLHIALDQTA</sequence>
<dbReference type="Gene3D" id="3.30.565.10">
    <property type="entry name" value="Histidine kinase-like ATPase, C-terminal domain"/>
    <property type="match status" value="1"/>
</dbReference>
<dbReference type="InterPro" id="IPR011990">
    <property type="entry name" value="TPR-like_helical_dom_sf"/>
</dbReference>
<dbReference type="Gene3D" id="1.25.40.10">
    <property type="entry name" value="Tetratricopeptide repeat domain"/>
    <property type="match status" value="1"/>
</dbReference>
<feature type="transmembrane region" description="Helical" evidence="4">
    <location>
        <begin position="179"/>
        <end position="198"/>
    </location>
</feature>
<comment type="caution">
    <text evidence="6">The sequence shown here is derived from an EMBL/GenBank/DDBJ whole genome shotgun (WGS) entry which is preliminary data.</text>
</comment>
<accession>A0A090QR06</accession>
<evidence type="ECO:0000256" key="2">
    <source>
        <dbReference type="ARBA" id="ARBA00022777"/>
    </source>
</evidence>
<dbReference type="PANTHER" id="PTHR24421">
    <property type="entry name" value="NITRATE/NITRITE SENSOR PROTEIN NARX-RELATED"/>
    <property type="match status" value="1"/>
</dbReference>
<feature type="domain" description="Histidine kinase" evidence="5">
    <location>
        <begin position="345"/>
        <end position="429"/>
    </location>
</feature>
<dbReference type="InterPro" id="IPR011712">
    <property type="entry name" value="Sig_transdc_His_kin_sub3_dim/P"/>
</dbReference>
<dbReference type="Pfam" id="PF07730">
    <property type="entry name" value="HisKA_3"/>
    <property type="match status" value="1"/>
</dbReference>
<keyword evidence="4" id="KW-0472">Membrane</keyword>
<reference evidence="6" key="1">
    <citation type="journal article" date="2014" name="Genome Announc.">
        <title>Draft Genome Sequences of Marine Flavobacterium Nonlabens Strains NR17, NR24, NR27, NR32, NR33, and Ara13.</title>
        <authorList>
            <person name="Nakanishi M."/>
            <person name="Meirelles P."/>
            <person name="Suzuki R."/>
            <person name="Takatani N."/>
            <person name="Mino S."/>
            <person name="Suda W."/>
            <person name="Oshima K."/>
            <person name="Hattori M."/>
            <person name="Ohkuma M."/>
            <person name="Hosokawa M."/>
            <person name="Miyashita K."/>
            <person name="Thompson F.L."/>
            <person name="Niwa A."/>
            <person name="Sawabe T."/>
            <person name="Sawabe T."/>
        </authorList>
    </citation>
    <scope>NUCLEOTIDE SEQUENCE [LARGE SCALE GENOMIC DNA]</scope>
    <source>
        <strain evidence="6">JCM 19294</strain>
    </source>
</reference>
<dbReference type="InterPro" id="IPR003594">
    <property type="entry name" value="HATPase_dom"/>
</dbReference>
<dbReference type="PROSITE" id="PS50109">
    <property type="entry name" value="HIS_KIN"/>
    <property type="match status" value="1"/>
</dbReference>
<dbReference type="CDD" id="cd16917">
    <property type="entry name" value="HATPase_UhpB-NarQ-NarX-like"/>
    <property type="match status" value="1"/>
</dbReference>
<evidence type="ECO:0000313" key="7">
    <source>
        <dbReference type="Proteomes" id="UP000029221"/>
    </source>
</evidence>
<dbReference type="SUPFAM" id="SSF48452">
    <property type="entry name" value="TPR-like"/>
    <property type="match status" value="1"/>
</dbReference>
<dbReference type="Proteomes" id="UP000029221">
    <property type="component" value="Unassembled WGS sequence"/>
</dbReference>
<dbReference type="AlphaFoldDB" id="A0A090QR06"/>
<keyword evidence="7" id="KW-1185">Reference proteome</keyword>
<dbReference type="EMBL" id="BBML01000008">
    <property type="protein sequence ID" value="GAK97901.1"/>
    <property type="molecule type" value="Genomic_DNA"/>
</dbReference>
<keyword evidence="4" id="KW-1133">Transmembrane helix</keyword>